<dbReference type="Pfam" id="PF01943">
    <property type="entry name" value="Polysacc_synt"/>
    <property type="match status" value="1"/>
</dbReference>
<keyword evidence="4 6" id="KW-1133">Transmembrane helix</keyword>
<proteinExistence type="predicted"/>
<accession>A0A6G8AMA9</accession>
<feature type="transmembrane region" description="Helical" evidence="6">
    <location>
        <begin position="378"/>
        <end position="397"/>
    </location>
</feature>
<dbReference type="InterPro" id="IPR024923">
    <property type="entry name" value="PG_synth_SpoVB"/>
</dbReference>
<keyword evidence="2" id="KW-1003">Cell membrane</keyword>
<keyword evidence="5 6" id="KW-0472">Membrane</keyword>
<dbReference type="InterPro" id="IPR002797">
    <property type="entry name" value="Polysacc_synth"/>
</dbReference>
<evidence type="ECO:0000256" key="2">
    <source>
        <dbReference type="ARBA" id="ARBA00022475"/>
    </source>
</evidence>
<dbReference type="GO" id="GO:0005886">
    <property type="term" value="C:plasma membrane"/>
    <property type="evidence" value="ECO:0007669"/>
    <property type="project" value="UniProtKB-SubCell"/>
</dbReference>
<feature type="transmembrane region" description="Helical" evidence="6">
    <location>
        <begin position="434"/>
        <end position="451"/>
    </location>
</feature>
<feature type="transmembrane region" description="Helical" evidence="6">
    <location>
        <begin position="140"/>
        <end position="158"/>
    </location>
</feature>
<dbReference type="PIRSF" id="PIRSF038958">
    <property type="entry name" value="PG_synth_SpoVB"/>
    <property type="match status" value="1"/>
</dbReference>
<dbReference type="AlphaFoldDB" id="A0A6G8AMA9"/>
<keyword evidence="8" id="KW-1185">Reference proteome</keyword>
<feature type="transmembrane region" description="Helical" evidence="6">
    <location>
        <begin position="179"/>
        <end position="200"/>
    </location>
</feature>
<organism evidence="7 8">
    <name type="scientific">Vagococcus coleopterorum</name>
    <dbReference type="NCBI Taxonomy" id="2714946"/>
    <lineage>
        <taxon>Bacteria</taxon>
        <taxon>Bacillati</taxon>
        <taxon>Bacillota</taxon>
        <taxon>Bacilli</taxon>
        <taxon>Lactobacillales</taxon>
        <taxon>Enterococcaceae</taxon>
        <taxon>Vagococcus</taxon>
    </lineage>
</organism>
<name>A0A6G8AMA9_9ENTE</name>
<gene>
    <name evidence="7" type="ORF">G7081_02770</name>
</gene>
<feature type="transmembrane region" description="Helical" evidence="6">
    <location>
        <begin position="502"/>
        <end position="524"/>
    </location>
</feature>
<dbReference type="EMBL" id="CP049886">
    <property type="protein sequence ID" value="QIL46063.1"/>
    <property type="molecule type" value="Genomic_DNA"/>
</dbReference>
<evidence type="ECO:0000256" key="3">
    <source>
        <dbReference type="ARBA" id="ARBA00022692"/>
    </source>
</evidence>
<dbReference type="PANTHER" id="PTHR30250">
    <property type="entry name" value="PST FAMILY PREDICTED COLANIC ACID TRANSPORTER"/>
    <property type="match status" value="1"/>
</dbReference>
<comment type="subcellular location">
    <subcellularLocation>
        <location evidence="1">Cell membrane</location>
        <topology evidence="1">Multi-pass membrane protein</topology>
    </subcellularLocation>
</comment>
<keyword evidence="3 6" id="KW-0812">Transmembrane</keyword>
<feature type="transmembrane region" description="Helical" evidence="6">
    <location>
        <begin position="66"/>
        <end position="86"/>
    </location>
</feature>
<feature type="transmembrane region" description="Helical" evidence="6">
    <location>
        <begin position="472"/>
        <end position="496"/>
    </location>
</feature>
<evidence type="ECO:0000313" key="8">
    <source>
        <dbReference type="Proteomes" id="UP000500890"/>
    </source>
</evidence>
<dbReference type="CDD" id="cd13124">
    <property type="entry name" value="MATE_SpoVB_like"/>
    <property type="match status" value="1"/>
</dbReference>
<evidence type="ECO:0000256" key="1">
    <source>
        <dbReference type="ARBA" id="ARBA00004651"/>
    </source>
</evidence>
<sequence>MGITKKKATATHELDAKQKMVRGSLWMTVGSVVSRLMGAIYIIPWYAWMGDHAKVANNLFTKGYNIYALFLMIATAGIPGAIAKQISHYNSLNEYGLSKKLFKKSMVVMMGLGIAFAAIMYFAAPILAAGEADLIPTMRALSFGLLIFPCMSVIRGFFQGYHDMMPSAISQMAEQFARVFYMLLATFIIMKVGQGDYVAAVTQSTFAAFIGMIAAMAALGYYYFKGSARMKMLEENSSNQLTISTSELLKNMMIEAMPFIIIGSAITIVKIFDQYTFEKAMGHLTNYTGTQIKELFSVFSANPDKLTMITISIATSLAVTSLPLVTEAFTLKDKKGVARLISDNFQLFFFVMIPATLGMIILAYPLNTLFYEPDTLGSSVLVQACYVGIILGFYMLVSTTLQGLYENKQAMLFLAIGFVIKVVLQYPFIAVFHVYGPLLSTAICFLVASYLTTAHIQRMTDFDIVLTMKRTLLILGLSLIMTLVAFLTRSLLYIFLSPDSKIQSLIIVLIVGLVGMVVYGYMALKLKLADRLLGDKVAGLRRKLKIKAL</sequence>
<dbReference type="Proteomes" id="UP000500890">
    <property type="component" value="Chromosome"/>
</dbReference>
<feature type="transmembrane region" description="Helical" evidence="6">
    <location>
        <begin position="25"/>
        <end position="46"/>
    </location>
</feature>
<feature type="transmembrane region" description="Helical" evidence="6">
    <location>
        <begin position="306"/>
        <end position="326"/>
    </location>
</feature>
<evidence type="ECO:0000313" key="7">
    <source>
        <dbReference type="EMBL" id="QIL46063.1"/>
    </source>
</evidence>
<evidence type="ECO:0000256" key="6">
    <source>
        <dbReference type="SAM" id="Phobius"/>
    </source>
</evidence>
<evidence type="ECO:0000256" key="4">
    <source>
        <dbReference type="ARBA" id="ARBA00022989"/>
    </source>
</evidence>
<reference evidence="7 8" key="1">
    <citation type="submission" date="2020-03" db="EMBL/GenBank/DDBJ databases">
        <title>Vagococcus sp. nov., isolated from beetles.</title>
        <authorList>
            <person name="Hyun D.-W."/>
            <person name="Bae J.-W."/>
        </authorList>
    </citation>
    <scope>NUCLEOTIDE SEQUENCE [LARGE SCALE GENOMIC DNA]</scope>
    <source>
        <strain evidence="7 8">HDW17A</strain>
    </source>
</reference>
<feature type="transmembrane region" description="Helical" evidence="6">
    <location>
        <begin position="252"/>
        <end position="272"/>
    </location>
</feature>
<protein>
    <submittedName>
        <fullName evidence="7">Polysaccharide biosynthesis protein</fullName>
    </submittedName>
</protein>
<dbReference type="KEGG" id="vah:G7081_02770"/>
<feature type="transmembrane region" description="Helical" evidence="6">
    <location>
        <begin position="206"/>
        <end position="224"/>
    </location>
</feature>
<dbReference type="PANTHER" id="PTHR30250:SF21">
    <property type="entry name" value="LIPID II FLIPPASE MURJ"/>
    <property type="match status" value="1"/>
</dbReference>
<feature type="transmembrane region" description="Helical" evidence="6">
    <location>
        <begin position="409"/>
        <end position="428"/>
    </location>
</feature>
<feature type="transmembrane region" description="Helical" evidence="6">
    <location>
        <begin position="347"/>
        <end position="366"/>
    </location>
</feature>
<feature type="transmembrane region" description="Helical" evidence="6">
    <location>
        <begin position="107"/>
        <end position="128"/>
    </location>
</feature>
<evidence type="ECO:0000256" key="5">
    <source>
        <dbReference type="ARBA" id="ARBA00023136"/>
    </source>
</evidence>
<dbReference type="InterPro" id="IPR050833">
    <property type="entry name" value="Poly_Biosynth_Transport"/>
</dbReference>